<dbReference type="Proteomes" id="UP001500213">
    <property type="component" value="Unassembled WGS sequence"/>
</dbReference>
<dbReference type="EMBL" id="BAABBX010000004">
    <property type="protein sequence ID" value="GAA4184398.1"/>
    <property type="molecule type" value="Genomic_DNA"/>
</dbReference>
<protein>
    <submittedName>
        <fullName evidence="1">Uncharacterized protein</fullName>
    </submittedName>
</protein>
<name>A0ABP8AII1_9MICO</name>
<gene>
    <name evidence="1" type="ORF">GCM10022288_05060</name>
</gene>
<comment type="caution">
    <text evidence="1">The sequence shown here is derived from an EMBL/GenBank/DDBJ whole genome shotgun (WGS) entry which is preliminary data.</text>
</comment>
<accession>A0ABP8AII1</accession>
<evidence type="ECO:0000313" key="1">
    <source>
        <dbReference type="EMBL" id="GAA4184398.1"/>
    </source>
</evidence>
<evidence type="ECO:0000313" key="2">
    <source>
        <dbReference type="Proteomes" id="UP001500213"/>
    </source>
</evidence>
<organism evidence="1 2">
    <name type="scientific">Gryllotalpicola kribbensis</name>
    <dbReference type="NCBI Taxonomy" id="993084"/>
    <lineage>
        <taxon>Bacteria</taxon>
        <taxon>Bacillati</taxon>
        <taxon>Actinomycetota</taxon>
        <taxon>Actinomycetes</taxon>
        <taxon>Micrococcales</taxon>
        <taxon>Microbacteriaceae</taxon>
        <taxon>Gryllotalpicola</taxon>
    </lineage>
</organism>
<sequence>MTQPDATSPDVCPICGSILIDRGNALYCASCDLFYEEDDHSGGGSGQDGGSESLT</sequence>
<proteinExistence type="predicted"/>
<keyword evidence="2" id="KW-1185">Reference proteome</keyword>
<reference evidence="2" key="1">
    <citation type="journal article" date="2019" name="Int. J. Syst. Evol. Microbiol.">
        <title>The Global Catalogue of Microorganisms (GCM) 10K type strain sequencing project: providing services to taxonomists for standard genome sequencing and annotation.</title>
        <authorList>
            <consortium name="The Broad Institute Genomics Platform"/>
            <consortium name="The Broad Institute Genome Sequencing Center for Infectious Disease"/>
            <person name="Wu L."/>
            <person name="Ma J."/>
        </authorList>
    </citation>
    <scope>NUCLEOTIDE SEQUENCE [LARGE SCALE GENOMIC DNA]</scope>
    <source>
        <strain evidence="2">JCM 17593</strain>
    </source>
</reference>
<dbReference type="RefSeq" id="WP_344773478.1">
    <property type="nucleotide sequence ID" value="NZ_BAABBX010000004.1"/>
</dbReference>